<dbReference type="AlphaFoldDB" id="A0A9N7YKS1"/>
<sequence>MCAFLDSMQVSTHSAQEFGFLQQLTNNNGNQEGLLGGFYLQISTWFISISATLRLSAQIDNPASPSLPAHQHLLSSLWKSIHTFE</sequence>
<organism evidence="1 2">
    <name type="scientific">Pleuronectes platessa</name>
    <name type="common">European plaice</name>
    <dbReference type="NCBI Taxonomy" id="8262"/>
    <lineage>
        <taxon>Eukaryota</taxon>
        <taxon>Metazoa</taxon>
        <taxon>Chordata</taxon>
        <taxon>Craniata</taxon>
        <taxon>Vertebrata</taxon>
        <taxon>Euteleostomi</taxon>
        <taxon>Actinopterygii</taxon>
        <taxon>Neopterygii</taxon>
        <taxon>Teleostei</taxon>
        <taxon>Neoteleostei</taxon>
        <taxon>Acanthomorphata</taxon>
        <taxon>Carangaria</taxon>
        <taxon>Pleuronectiformes</taxon>
        <taxon>Pleuronectoidei</taxon>
        <taxon>Pleuronectidae</taxon>
        <taxon>Pleuronectes</taxon>
    </lineage>
</organism>
<name>A0A9N7YKS1_PLEPL</name>
<keyword evidence="2" id="KW-1185">Reference proteome</keyword>
<accession>A0A9N7YKS1</accession>
<comment type="caution">
    <text evidence="1">The sequence shown here is derived from an EMBL/GenBank/DDBJ whole genome shotgun (WGS) entry which is preliminary data.</text>
</comment>
<dbReference type="Proteomes" id="UP001153269">
    <property type="component" value="Unassembled WGS sequence"/>
</dbReference>
<evidence type="ECO:0000313" key="1">
    <source>
        <dbReference type="EMBL" id="CAB1427789.1"/>
    </source>
</evidence>
<protein>
    <submittedName>
        <fullName evidence="1">Uncharacterized protein</fullName>
    </submittedName>
</protein>
<reference evidence="1" key="1">
    <citation type="submission" date="2020-03" db="EMBL/GenBank/DDBJ databases">
        <authorList>
            <person name="Weist P."/>
        </authorList>
    </citation>
    <scope>NUCLEOTIDE SEQUENCE</scope>
</reference>
<evidence type="ECO:0000313" key="2">
    <source>
        <dbReference type="Proteomes" id="UP001153269"/>
    </source>
</evidence>
<proteinExistence type="predicted"/>
<gene>
    <name evidence="1" type="ORF">PLEPLA_LOCUS15734</name>
</gene>
<dbReference type="EMBL" id="CADEAL010001000">
    <property type="protein sequence ID" value="CAB1427789.1"/>
    <property type="molecule type" value="Genomic_DNA"/>
</dbReference>